<dbReference type="RefSeq" id="WP_099033766.1">
    <property type="nucleotide sequence ID" value="NZ_BMGJ01000005.1"/>
</dbReference>
<gene>
    <name evidence="2" type="ORF">GCM10011357_16780</name>
</gene>
<comment type="caution">
    <text evidence="2">The sequence shown here is derived from an EMBL/GenBank/DDBJ whole genome shotgun (WGS) entry which is preliminary data.</text>
</comment>
<evidence type="ECO:0000313" key="2">
    <source>
        <dbReference type="EMBL" id="GGD62152.1"/>
    </source>
</evidence>
<accession>A0ABQ1R8M8</accession>
<dbReference type="PROSITE" id="PS50022">
    <property type="entry name" value="FA58C_3"/>
    <property type="match status" value="1"/>
</dbReference>
<evidence type="ECO:0000259" key="1">
    <source>
        <dbReference type="PROSITE" id="PS50022"/>
    </source>
</evidence>
<dbReference type="InterPro" id="IPR008979">
    <property type="entry name" value="Galactose-bd-like_sf"/>
</dbReference>
<dbReference type="Proteomes" id="UP000614272">
    <property type="component" value="Unassembled WGS sequence"/>
</dbReference>
<dbReference type="EMBL" id="BMGJ01000005">
    <property type="protein sequence ID" value="GGD62152.1"/>
    <property type="molecule type" value="Genomic_DNA"/>
</dbReference>
<evidence type="ECO:0000313" key="3">
    <source>
        <dbReference type="Proteomes" id="UP000614272"/>
    </source>
</evidence>
<dbReference type="Gene3D" id="2.60.120.260">
    <property type="entry name" value="Galactose-binding domain-like"/>
    <property type="match status" value="1"/>
</dbReference>
<reference evidence="3" key="1">
    <citation type="journal article" date="2019" name="Int. J. Syst. Evol. Microbiol.">
        <title>The Global Catalogue of Microorganisms (GCM) 10K type strain sequencing project: providing services to taxonomists for standard genome sequencing and annotation.</title>
        <authorList>
            <consortium name="The Broad Institute Genomics Platform"/>
            <consortium name="The Broad Institute Genome Sequencing Center for Infectious Disease"/>
            <person name="Wu L."/>
            <person name="Ma J."/>
        </authorList>
    </citation>
    <scope>NUCLEOTIDE SEQUENCE [LARGE SCALE GENOMIC DNA]</scope>
    <source>
        <strain evidence="3">CGMCC 1.12923</strain>
    </source>
</reference>
<name>A0ABQ1R8M8_9ALTE</name>
<dbReference type="Pfam" id="PF00754">
    <property type="entry name" value="F5_F8_type_C"/>
    <property type="match status" value="1"/>
</dbReference>
<sequence>MESVLEFGAKMKKIAATMALLTPFAGSVAEESVQEYAGKVTDLMITKTGSVLVGVNQDDDNILLCQEGSWPLIFQSGSPVGQNWLDFLMLARNTNQKIRVGYVPDNSARCEVEYVAATAADGYGDGSDPIGGEGDKLIETGVYGNIAMIGSNGLTQASYTASGYYRDDVPAAAFDGHTWSGKVNEDAGEKINRGLWLLPVEQGMDAWIQVNFGQKAKISGMRITLNEKASQLGRGPRDVVVQVSNDGENFVDHESFRLSNIADQTGNFNSAVEAKYLRLQILNNFGDGKYIEIDELELYQKQG</sequence>
<feature type="domain" description="F5/8 type C" evidence="1">
    <location>
        <begin position="147"/>
        <end position="301"/>
    </location>
</feature>
<dbReference type="InterPro" id="IPR000421">
    <property type="entry name" value="FA58C"/>
</dbReference>
<keyword evidence="3" id="KW-1185">Reference proteome</keyword>
<organism evidence="2 3">
    <name type="scientific">Lacimicrobium alkaliphilum</name>
    <dbReference type="NCBI Taxonomy" id="1526571"/>
    <lineage>
        <taxon>Bacteria</taxon>
        <taxon>Pseudomonadati</taxon>
        <taxon>Pseudomonadota</taxon>
        <taxon>Gammaproteobacteria</taxon>
        <taxon>Alteromonadales</taxon>
        <taxon>Alteromonadaceae</taxon>
        <taxon>Lacimicrobium</taxon>
    </lineage>
</organism>
<proteinExistence type="predicted"/>
<protein>
    <recommendedName>
        <fullName evidence="1">F5/8 type C domain-containing protein</fullName>
    </recommendedName>
</protein>
<dbReference type="SUPFAM" id="SSF49785">
    <property type="entry name" value="Galactose-binding domain-like"/>
    <property type="match status" value="1"/>
</dbReference>